<evidence type="ECO:0000313" key="3">
    <source>
        <dbReference type="Proteomes" id="UP000295604"/>
    </source>
</evidence>
<organism evidence="2 3">
    <name type="scientific">Colletotrichum sidae</name>
    <dbReference type="NCBI Taxonomy" id="1347389"/>
    <lineage>
        <taxon>Eukaryota</taxon>
        <taxon>Fungi</taxon>
        <taxon>Dikarya</taxon>
        <taxon>Ascomycota</taxon>
        <taxon>Pezizomycotina</taxon>
        <taxon>Sordariomycetes</taxon>
        <taxon>Hypocreomycetidae</taxon>
        <taxon>Glomerellales</taxon>
        <taxon>Glomerellaceae</taxon>
        <taxon>Colletotrichum</taxon>
        <taxon>Colletotrichum orbiculare species complex</taxon>
    </lineage>
</organism>
<dbReference type="EMBL" id="QAPF01000075">
    <property type="protein sequence ID" value="TEA17944.1"/>
    <property type="molecule type" value="Genomic_DNA"/>
</dbReference>
<reference evidence="2 3" key="1">
    <citation type="submission" date="2018-11" db="EMBL/GenBank/DDBJ databases">
        <title>Genome sequence and assembly of Colletotrichum sidae.</title>
        <authorList>
            <person name="Gan P."/>
            <person name="Shirasu K."/>
        </authorList>
    </citation>
    <scope>NUCLEOTIDE SEQUENCE [LARGE SCALE GENOMIC DNA]</scope>
    <source>
        <strain evidence="2 3">CBS 518.97</strain>
    </source>
</reference>
<evidence type="ECO:0000256" key="1">
    <source>
        <dbReference type="SAM" id="MobiDB-lite"/>
    </source>
</evidence>
<protein>
    <submittedName>
        <fullName evidence="2">Uncharacterized protein</fullName>
    </submittedName>
</protein>
<keyword evidence="3" id="KW-1185">Reference proteome</keyword>
<dbReference type="AlphaFoldDB" id="A0A4R8TIC7"/>
<sequence>MSSPKPSRNDKKQSPIDHPVGDKQPTVVTQSQTSRQNYLGAVSSHLVTPEHDKKTPTAVLRSTTEAPPPHVKPSDVRPQRSKCSPLRPDPTVEAPGSPSSQEPPKVPDPCRQKARLDERISRPASLERRAGARHVMKTQVGM</sequence>
<feature type="compositionally biased region" description="Basic and acidic residues" evidence="1">
    <location>
        <begin position="108"/>
        <end position="130"/>
    </location>
</feature>
<feature type="compositionally biased region" description="Basic and acidic residues" evidence="1">
    <location>
        <begin position="7"/>
        <end position="21"/>
    </location>
</feature>
<name>A0A4R8TIC7_9PEZI</name>
<dbReference type="Proteomes" id="UP000295604">
    <property type="component" value="Unassembled WGS sequence"/>
</dbReference>
<feature type="compositionally biased region" description="Polar residues" evidence="1">
    <location>
        <begin position="26"/>
        <end position="37"/>
    </location>
</feature>
<gene>
    <name evidence="2" type="ORF">C8034_v011604</name>
</gene>
<accession>A0A4R8TIC7</accession>
<proteinExistence type="predicted"/>
<feature type="region of interest" description="Disordered" evidence="1">
    <location>
        <begin position="1"/>
        <end position="142"/>
    </location>
</feature>
<evidence type="ECO:0000313" key="2">
    <source>
        <dbReference type="EMBL" id="TEA17944.1"/>
    </source>
</evidence>
<comment type="caution">
    <text evidence="2">The sequence shown here is derived from an EMBL/GenBank/DDBJ whole genome shotgun (WGS) entry which is preliminary data.</text>
</comment>